<dbReference type="PANTHER" id="PTHR14978:SF0">
    <property type="entry name" value="BETA-CATENIN-LIKE PROTEIN 1"/>
    <property type="match status" value="1"/>
</dbReference>
<dbReference type="InterPro" id="IPR013180">
    <property type="entry name" value="CTNNBL1_N"/>
</dbReference>
<dbReference type="PANTHER" id="PTHR14978">
    <property type="entry name" value="BETA-CATENIN-LIKE PROTEIN 1 NUCLEAR ASSOCIATED PROTEIN"/>
    <property type="match status" value="1"/>
</dbReference>
<evidence type="ECO:0000313" key="10">
    <source>
        <dbReference type="Proteomes" id="UP001146793"/>
    </source>
</evidence>
<dbReference type="EMBL" id="JANTQA010000051">
    <property type="protein sequence ID" value="KAJ3429961.1"/>
    <property type="molecule type" value="Genomic_DNA"/>
</dbReference>
<organism evidence="9 10">
    <name type="scientific">Anaeramoeba flamelloides</name>
    <dbReference type="NCBI Taxonomy" id="1746091"/>
    <lineage>
        <taxon>Eukaryota</taxon>
        <taxon>Metamonada</taxon>
        <taxon>Anaeramoebidae</taxon>
        <taxon>Anaeramoeba</taxon>
    </lineage>
</organism>
<evidence type="ECO:0000259" key="8">
    <source>
        <dbReference type="SMART" id="SM01156"/>
    </source>
</evidence>
<evidence type="ECO:0000256" key="3">
    <source>
        <dbReference type="ARBA" id="ARBA00022737"/>
    </source>
</evidence>
<comment type="caution">
    <text evidence="9">The sequence shown here is derived from an EMBL/GenBank/DDBJ whole genome shotgun (WGS) entry which is preliminary data.</text>
</comment>
<name>A0AAV7YJC1_9EUKA</name>
<accession>A0AAV7YJC1</accession>
<keyword evidence="5" id="KW-0539">Nucleus</keyword>
<dbReference type="InterPro" id="IPR039678">
    <property type="entry name" value="CTNNBL1"/>
</dbReference>
<dbReference type="GO" id="GO:0005681">
    <property type="term" value="C:spliceosomal complex"/>
    <property type="evidence" value="ECO:0007669"/>
    <property type="project" value="TreeGrafter"/>
</dbReference>
<gene>
    <name evidence="9" type="ORF">M0812_22961</name>
</gene>
<dbReference type="SMART" id="SM01156">
    <property type="entry name" value="DUF1716"/>
    <property type="match status" value="1"/>
</dbReference>
<sequence length="534" mass="62136">MSRKRKNVEENNKIFDEDRMTLPLLRKTLETFSKLYLENQIQRQDHPDNPRKFEKSEIDLLMCLQNLRGITLEPSLYTYLINHKTGFSGILEGISHESLLISSSIVSIISEALEEDPENLSSEEHTKKLLDALLKGSLIERICTYIQKFPIGEDNEKATKENEQEKEKEKEEEKEKEKEKSLSKIQVDEENSEMLYTGFNLIETIYEFRPEIVSKSLISNEKFLNYLISGFSQYQINVTESDVDANIGYCAELLAIIVQTPIARESPKLFQMVLKPCLNLLTMGKKTKHSPDQKEFMNNLFDILSSLLLNEHNKDLLLSSGSLDSLISIMKAGHYRSKALSVIEMALSNSHSSCDHFVNVSLGLGPLFHQFMKKKKMQEDENKFSQRQCRLDRSLFSCILSLLFFGSKITQARTLAKFVERKYQKIDVLFLYFETYRLQIVSLEQQEDNSTEWNEKMVLIESIFYKIALLFAQIWIKIKSLKKRINKYLPIIRSTLEDYYQELEQENQQTKNKSVEFNLVQNILNTIPQNSTNN</sequence>
<evidence type="ECO:0000256" key="6">
    <source>
        <dbReference type="SAM" id="Coils"/>
    </source>
</evidence>
<evidence type="ECO:0000313" key="9">
    <source>
        <dbReference type="EMBL" id="KAJ3429961.1"/>
    </source>
</evidence>
<dbReference type="Proteomes" id="UP001146793">
    <property type="component" value="Unassembled WGS sequence"/>
</dbReference>
<evidence type="ECO:0000256" key="7">
    <source>
        <dbReference type="SAM" id="MobiDB-lite"/>
    </source>
</evidence>
<dbReference type="InterPro" id="IPR016024">
    <property type="entry name" value="ARM-type_fold"/>
</dbReference>
<comment type="subcellular location">
    <subcellularLocation>
        <location evidence="1">Nucleus</location>
    </subcellularLocation>
</comment>
<keyword evidence="4 6" id="KW-0175">Coiled coil</keyword>
<evidence type="ECO:0000256" key="2">
    <source>
        <dbReference type="ARBA" id="ARBA00022553"/>
    </source>
</evidence>
<feature type="coiled-coil region" evidence="6">
    <location>
        <begin position="493"/>
        <end position="520"/>
    </location>
</feature>
<dbReference type="SUPFAM" id="SSF48371">
    <property type="entry name" value="ARM repeat"/>
    <property type="match status" value="1"/>
</dbReference>
<protein>
    <submittedName>
        <fullName evidence="9">Beta-catenin-like protein</fullName>
    </submittedName>
</protein>
<feature type="region of interest" description="Disordered" evidence="7">
    <location>
        <begin position="156"/>
        <end position="184"/>
    </location>
</feature>
<reference evidence="9" key="1">
    <citation type="submission" date="2022-08" db="EMBL/GenBank/DDBJ databases">
        <title>Novel sulphate-reducing endosymbionts in the free-living metamonad Anaeramoeba.</title>
        <authorList>
            <person name="Jerlstrom-Hultqvist J."/>
            <person name="Cepicka I."/>
            <person name="Gallot-Lavallee L."/>
            <person name="Salas-Leiva D."/>
            <person name="Curtis B.A."/>
            <person name="Zahonova K."/>
            <person name="Pipaliya S."/>
            <person name="Dacks J."/>
            <person name="Roger A.J."/>
        </authorList>
    </citation>
    <scope>NUCLEOTIDE SEQUENCE</scope>
    <source>
        <strain evidence="9">Busselton2</strain>
    </source>
</reference>
<evidence type="ECO:0000256" key="4">
    <source>
        <dbReference type="ARBA" id="ARBA00023054"/>
    </source>
</evidence>
<dbReference type="InterPro" id="IPR011989">
    <property type="entry name" value="ARM-like"/>
</dbReference>
<dbReference type="AlphaFoldDB" id="A0AAV7YJC1"/>
<feature type="domain" description="Beta-catenin-like protein 1 N-terminal" evidence="8">
    <location>
        <begin position="4"/>
        <end position="106"/>
    </location>
</feature>
<evidence type="ECO:0000256" key="5">
    <source>
        <dbReference type="ARBA" id="ARBA00023242"/>
    </source>
</evidence>
<evidence type="ECO:0000256" key="1">
    <source>
        <dbReference type="ARBA" id="ARBA00004123"/>
    </source>
</evidence>
<keyword evidence="3" id="KW-0677">Repeat</keyword>
<feature type="compositionally biased region" description="Basic and acidic residues" evidence="7">
    <location>
        <begin position="156"/>
        <end position="182"/>
    </location>
</feature>
<dbReference type="Gene3D" id="1.25.10.10">
    <property type="entry name" value="Leucine-rich Repeat Variant"/>
    <property type="match status" value="1"/>
</dbReference>
<proteinExistence type="predicted"/>
<keyword evidence="2" id="KW-0597">Phosphoprotein</keyword>
<dbReference type="Pfam" id="PF08216">
    <property type="entry name" value="CTNNBL"/>
    <property type="match status" value="1"/>
</dbReference>